<feature type="compositionally biased region" description="Acidic residues" evidence="6">
    <location>
        <begin position="1243"/>
        <end position="1255"/>
    </location>
</feature>
<dbReference type="PROSITE" id="PS50950">
    <property type="entry name" value="ZF_THAP"/>
    <property type="match status" value="1"/>
</dbReference>
<dbReference type="GO" id="GO:0046983">
    <property type="term" value="F:protein dimerization activity"/>
    <property type="evidence" value="ECO:0007669"/>
    <property type="project" value="InterPro"/>
</dbReference>
<evidence type="ECO:0000256" key="1">
    <source>
        <dbReference type="ARBA" id="ARBA00022723"/>
    </source>
</evidence>
<feature type="region of interest" description="Disordered" evidence="6">
    <location>
        <begin position="1"/>
        <end position="49"/>
    </location>
</feature>
<dbReference type="eggNOG" id="KOG1121">
    <property type="taxonomic scope" value="Eukaryota"/>
</dbReference>
<name>A0A1I7UFM1_9PELO</name>
<dbReference type="InterPro" id="IPR006612">
    <property type="entry name" value="THAP_Znf"/>
</dbReference>
<feature type="region of interest" description="Disordered" evidence="6">
    <location>
        <begin position="1306"/>
        <end position="1326"/>
    </location>
</feature>
<feature type="region of interest" description="Disordered" evidence="6">
    <location>
        <begin position="672"/>
        <end position="768"/>
    </location>
</feature>
<accession>A0A1I7UFM1</accession>
<keyword evidence="3" id="KW-0862">Zinc</keyword>
<evidence type="ECO:0000313" key="8">
    <source>
        <dbReference type="Proteomes" id="UP000095282"/>
    </source>
</evidence>
<keyword evidence="4 5" id="KW-0238">DNA-binding</keyword>
<evidence type="ECO:0000256" key="2">
    <source>
        <dbReference type="ARBA" id="ARBA00022771"/>
    </source>
</evidence>
<dbReference type="GO" id="GO:0008270">
    <property type="term" value="F:zinc ion binding"/>
    <property type="evidence" value="ECO:0007669"/>
    <property type="project" value="UniProtKB-KW"/>
</dbReference>
<protein>
    <submittedName>
        <fullName evidence="9">THAP-type domain-containing protein</fullName>
    </submittedName>
</protein>
<feature type="compositionally biased region" description="Acidic residues" evidence="6">
    <location>
        <begin position="1201"/>
        <end position="1210"/>
    </location>
</feature>
<evidence type="ECO:0000256" key="6">
    <source>
        <dbReference type="SAM" id="MobiDB-lite"/>
    </source>
</evidence>
<dbReference type="PANTHER" id="PTHR22716:SF1">
    <property type="entry name" value="ETS CLASS TRANSCRIPTION FACTOR-RELATED"/>
    <property type="match status" value="1"/>
</dbReference>
<organism evidence="8 9">
    <name type="scientific">Caenorhabditis tropicalis</name>
    <dbReference type="NCBI Taxonomy" id="1561998"/>
    <lineage>
        <taxon>Eukaryota</taxon>
        <taxon>Metazoa</taxon>
        <taxon>Ecdysozoa</taxon>
        <taxon>Nematoda</taxon>
        <taxon>Chromadorea</taxon>
        <taxon>Rhabditida</taxon>
        <taxon>Rhabditina</taxon>
        <taxon>Rhabditomorpha</taxon>
        <taxon>Rhabditoidea</taxon>
        <taxon>Rhabditidae</taxon>
        <taxon>Peloderinae</taxon>
        <taxon>Caenorhabditis</taxon>
    </lineage>
</organism>
<dbReference type="Pfam" id="PF25375">
    <property type="entry name" value="Lin-15B"/>
    <property type="match status" value="1"/>
</dbReference>
<dbReference type="SUPFAM" id="SSF53098">
    <property type="entry name" value="Ribonuclease H-like"/>
    <property type="match status" value="1"/>
</dbReference>
<dbReference type="Proteomes" id="UP000095282">
    <property type="component" value="Unplaced"/>
</dbReference>
<dbReference type="SMART" id="SM00980">
    <property type="entry name" value="THAP"/>
    <property type="match status" value="1"/>
</dbReference>
<evidence type="ECO:0000256" key="3">
    <source>
        <dbReference type="ARBA" id="ARBA00022833"/>
    </source>
</evidence>
<keyword evidence="8" id="KW-1185">Reference proteome</keyword>
<dbReference type="InterPro" id="IPR057432">
    <property type="entry name" value="Lin-15A/B-like_dom"/>
</dbReference>
<evidence type="ECO:0000313" key="9">
    <source>
        <dbReference type="WBParaSite" id="Csp11.Scaffold629.g8837.t1"/>
    </source>
</evidence>
<reference evidence="9" key="1">
    <citation type="submission" date="2016-11" db="UniProtKB">
        <authorList>
            <consortium name="WormBaseParasite"/>
        </authorList>
    </citation>
    <scope>IDENTIFICATION</scope>
</reference>
<evidence type="ECO:0000259" key="7">
    <source>
        <dbReference type="PROSITE" id="PS50950"/>
    </source>
</evidence>
<feature type="domain" description="THAP-type" evidence="7">
    <location>
        <begin position="1090"/>
        <end position="1164"/>
    </location>
</feature>
<feature type="region of interest" description="Disordered" evidence="6">
    <location>
        <begin position="1201"/>
        <end position="1285"/>
    </location>
</feature>
<dbReference type="InterPro" id="IPR040129">
    <property type="entry name" value="Lin-15B-like"/>
</dbReference>
<dbReference type="PANTHER" id="PTHR22716">
    <property type="entry name" value="ETS CLASS TRANSCRIPTION FACTOR-RELATED-RELATED"/>
    <property type="match status" value="1"/>
</dbReference>
<sequence length="1340" mass="155005">MQTLQSARLTSKPPSQPSTSHDFSPSRPIHRPPGILRQRVIPPPPESVMEDEADPKTVLLLSRFLASQGLPVEFSADPAFQDFVNRINPMAIIPQTETLQKYIEKQGNSRKPLLNFQKTVGPLSVTMDLAGVDDKFLVFSIHYFENCRLRKYVTCLRKLLVAEYDADSILNTIRRAIHAANYTNVRFTNLVVPNVDCYNLLGGSDVVKRFHVCFYYFMTQFVTVLFDIKEFSFGLMQLRKFIRLMKRHSDCYGKFRKMQMSRNAQPNLPPIDDGEWSNTLTFLTRCLVLHDTFNEFCEKFYVSDYISNETASDLIYLQRLLQQCVKHCRDLSTHHSSISQIIPAIKGLETFLTTYAMGYSFQKDIVYHLSNTFSHFMRSGPLNDRYNMATFLDPRYVHRDSIYSPKKWEELENRLVEEFLNLDENTAKQYPQELTTMFVDDLQDFIRRELATYRQFSFLERPHEAENPFIWWFRFQKTLPNLSIMAREFLACPAVTVDASYYFVDGGIMENICEVYPDDRVETFLAFSGQLQRFRGRGATPNRITPAMVDALKITANKVHKRLHYTPDMNTTPEQRNQIIADHYPPPPTIPNRPQDEKKQQRTFKHGTYIPVASRQVQYLKNGRPVYLTRSGQEIKAVPIRQVPLKGQPPRVPEQRRIVKVIIAPPKPVAPKPVIEQAAPRTPCQPPEEEDEKPVDLLEKEVKEEEPDLERVKEEAELEKNKEELDMDTVKEEADLEKVKEEPLDEVSAVPDLKDPKPEPSAQPPPKKKIILIRRTLEGSKLVTGKVPIPQTIALHNFVQKMRLPPPISIRSPIPIHNLPPQLEEKKKLEKKKYVLVKNRTLMRGVKKQEDEVKPEPLDELLDASGAVYKEVLNETSAAQAMERHKIISVLDKRKPCNRKCAVCGYIKTSDKLKNVTMDNEKLIVMLGCIYRGEHSIAQAREFLARETKIYICYIHFMETLDEIYSMLKMNPRSEFFKPTATDIYNVLITASILRQHITPVQLRKILNDFVNRYRDFRRPKEETTSSFDELAEPPSTSNDFYEEEITPKVHRQPRKQVLEEDLNETVKVIEQEDFVLPAAIPAEEGDNDAPALCCFCSKCGQRNGMLRVPKGEGRLARWIEKLGPEFEARLKTDEENLICRAHFLEEAFSSRGRLLKGMIPHTGPEKVEVTYKIQGNDFLRLKTRKSHTVKSATINLAWNSDEEEEESDESPVRAPEPPSKPKRPVGRPRKSAKDPVFNYDFKEEEDLDEEDDDGLTPVDDANDKDYKPGRHHRKRRRPKRFDEDFFEMDIPNMDWIKREILESDGSYSEAPKPQARPGPGRHNVRIGGRFAKVIKEEEE</sequence>
<dbReference type="GO" id="GO:0040027">
    <property type="term" value="P:negative regulation of vulval development"/>
    <property type="evidence" value="ECO:0007669"/>
    <property type="project" value="InterPro"/>
</dbReference>
<keyword evidence="2 5" id="KW-0863">Zinc-finger</keyword>
<proteinExistence type="predicted"/>
<dbReference type="Pfam" id="PF05699">
    <property type="entry name" value="Dimer_Tnp_hAT"/>
    <property type="match status" value="1"/>
</dbReference>
<evidence type="ECO:0000256" key="4">
    <source>
        <dbReference type="ARBA" id="ARBA00023125"/>
    </source>
</evidence>
<dbReference type="InterPro" id="IPR012337">
    <property type="entry name" value="RNaseH-like_sf"/>
</dbReference>
<feature type="compositionally biased region" description="Polar residues" evidence="6">
    <location>
        <begin position="1"/>
        <end position="23"/>
    </location>
</feature>
<feature type="compositionally biased region" description="Basic residues" evidence="6">
    <location>
        <begin position="1270"/>
        <end position="1280"/>
    </location>
</feature>
<dbReference type="InterPro" id="IPR008906">
    <property type="entry name" value="HATC_C_dom"/>
</dbReference>
<feature type="compositionally biased region" description="Basic and acidic residues" evidence="6">
    <location>
        <begin position="694"/>
        <end position="742"/>
    </location>
</feature>
<dbReference type="SMART" id="SM00692">
    <property type="entry name" value="DM3"/>
    <property type="match status" value="1"/>
</dbReference>
<feature type="compositionally biased region" description="Basic residues" evidence="6">
    <location>
        <begin position="1221"/>
        <end position="1231"/>
    </location>
</feature>
<dbReference type="WBParaSite" id="Csp11.Scaffold629.g8837.t1">
    <property type="protein sequence ID" value="Csp11.Scaffold629.g8837.t1"/>
    <property type="gene ID" value="Csp11.Scaffold629.g8837"/>
</dbReference>
<dbReference type="STRING" id="1561998.A0A1I7UFM1"/>
<dbReference type="GO" id="GO:0003677">
    <property type="term" value="F:DNA binding"/>
    <property type="evidence" value="ECO:0007669"/>
    <property type="project" value="UniProtKB-UniRule"/>
</dbReference>
<evidence type="ECO:0000256" key="5">
    <source>
        <dbReference type="PROSITE-ProRule" id="PRU00309"/>
    </source>
</evidence>
<keyword evidence="1" id="KW-0479">Metal-binding</keyword>